<dbReference type="AlphaFoldDB" id="A0A1D8TXT7"/>
<dbReference type="Gene3D" id="2.100.10.30">
    <property type="entry name" value="Jacalin-like lectin domain"/>
    <property type="match status" value="1"/>
</dbReference>
<sequence>MNLGKEHIPQLSRGVSSPRSARNDLENQNPDLEGKELAFVALKVRHGDIIDAITPIFAEITPDFRLGKPQLGTQYGGTGGKQTVLERSGCIVTGVNLYKGNYFGREEIIQIELIWNRLTPQGLDPSAEVVSEKLGSGDYADIDKPPIQLRADAGYYIYNFLASTSNHTSGETFLHDFRIEQRPLTLRRFVN</sequence>
<accession>A0A1D8TXT7</accession>
<dbReference type="KEGG" id="mpro:BJP34_26225"/>
<reference evidence="3" key="1">
    <citation type="submission" date="2016-10" db="EMBL/GenBank/DDBJ databases">
        <title>Comparative genomics uncovers the prolific and rare metabolic potential of the cyanobacterial genus Moorea.</title>
        <authorList>
            <person name="Leao T."/>
            <person name="Castelao G."/>
            <person name="Korobeynikov A."/>
            <person name="Monroe E.A."/>
            <person name="Podell S."/>
            <person name="Glukhov E."/>
            <person name="Allen E."/>
            <person name="Gerwick W.H."/>
            <person name="Gerwick L."/>
        </authorList>
    </citation>
    <scope>NUCLEOTIDE SEQUENCE [LARGE SCALE GENOMIC DNA]</scope>
    <source>
        <strain evidence="3">PAL-8-15-08-1</strain>
    </source>
</reference>
<evidence type="ECO:0000313" key="2">
    <source>
        <dbReference type="EMBL" id="AOX02470.1"/>
    </source>
</evidence>
<name>A0A1D8TXT7_9CYAN</name>
<organism evidence="2 3">
    <name type="scientific">Moorena producens PAL-8-15-08-1</name>
    <dbReference type="NCBI Taxonomy" id="1458985"/>
    <lineage>
        <taxon>Bacteria</taxon>
        <taxon>Bacillati</taxon>
        <taxon>Cyanobacteriota</taxon>
        <taxon>Cyanophyceae</taxon>
        <taxon>Coleofasciculales</taxon>
        <taxon>Coleofasciculaceae</taxon>
        <taxon>Moorena</taxon>
    </lineage>
</organism>
<protein>
    <recommendedName>
        <fullName evidence="4">Jacalin-type lectin domain-containing protein</fullName>
    </recommendedName>
</protein>
<dbReference type="Proteomes" id="UP000177870">
    <property type="component" value="Chromosome"/>
</dbReference>
<dbReference type="EMBL" id="CP017599">
    <property type="protein sequence ID" value="AOX02470.1"/>
    <property type="molecule type" value="Genomic_DNA"/>
</dbReference>
<feature type="compositionally biased region" description="Polar residues" evidence="1">
    <location>
        <begin position="13"/>
        <end position="29"/>
    </location>
</feature>
<proteinExistence type="predicted"/>
<feature type="region of interest" description="Disordered" evidence="1">
    <location>
        <begin position="1"/>
        <end position="29"/>
    </location>
</feature>
<dbReference type="InterPro" id="IPR036404">
    <property type="entry name" value="Jacalin-like_lectin_dom_sf"/>
</dbReference>
<gene>
    <name evidence="2" type="ORF">BJP34_26225</name>
</gene>
<evidence type="ECO:0000313" key="3">
    <source>
        <dbReference type="Proteomes" id="UP000177870"/>
    </source>
</evidence>
<dbReference type="RefSeq" id="WP_070394877.1">
    <property type="nucleotide sequence ID" value="NZ_CP017599.1"/>
</dbReference>
<evidence type="ECO:0000256" key="1">
    <source>
        <dbReference type="SAM" id="MobiDB-lite"/>
    </source>
</evidence>
<evidence type="ECO:0008006" key="4">
    <source>
        <dbReference type="Google" id="ProtNLM"/>
    </source>
</evidence>